<evidence type="ECO:0000313" key="1">
    <source>
        <dbReference type="EMBL" id="KHN76243.1"/>
    </source>
</evidence>
<dbReference type="Proteomes" id="UP000031036">
    <property type="component" value="Unassembled WGS sequence"/>
</dbReference>
<proteinExistence type="predicted"/>
<name>A0A0B2V3Z8_TOXCA</name>
<dbReference type="EMBL" id="JPKZ01002554">
    <property type="protein sequence ID" value="KHN76243.1"/>
    <property type="molecule type" value="Genomic_DNA"/>
</dbReference>
<keyword evidence="2" id="KW-1185">Reference proteome</keyword>
<organism evidence="1 2">
    <name type="scientific">Toxocara canis</name>
    <name type="common">Canine roundworm</name>
    <dbReference type="NCBI Taxonomy" id="6265"/>
    <lineage>
        <taxon>Eukaryota</taxon>
        <taxon>Metazoa</taxon>
        <taxon>Ecdysozoa</taxon>
        <taxon>Nematoda</taxon>
        <taxon>Chromadorea</taxon>
        <taxon>Rhabditida</taxon>
        <taxon>Spirurina</taxon>
        <taxon>Ascaridomorpha</taxon>
        <taxon>Ascaridoidea</taxon>
        <taxon>Toxocaridae</taxon>
        <taxon>Toxocara</taxon>
    </lineage>
</organism>
<evidence type="ECO:0000313" key="2">
    <source>
        <dbReference type="Proteomes" id="UP000031036"/>
    </source>
</evidence>
<gene>
    <name evidence="1" type="ORF">Tcan_00243</name>
</gene>
<protein>
    <submittedName>
        <fullName evidence="1">Uncharacterized protein</fullName>
    </submittedName>
</protein>
<accession>A0A0B2V3Z8</accession>
<reference evidence="1 2" key="1">
    <citation type="submission" date="2014-11" db="EMBL/GenBank/DDBJ databases">
        <title>Genetic blueprint of the zoonotic pathogen Toxocara canis.</title>
        <authorList>
            <person name="Zhu X.-Q."/>
            <person name="Korhonen P.K."/>
            <person name="Cai H."/>
            <person name="Young N.D."/>
            <person name="Nejsum P."/>
            <person name="von Samson-Himmelstjerna G."/>
            <person name="Boag P.R."/>
            <person name="Tan P."/>
            <person name="Li Q."/>
            <person name="Min J."/>
            <person name="Yang Y."/>
            <person name="Wang X."/>
            <person name="Fang X."/>
            <person name="Hall R.S."/>
            <person name="Hofmann A."/>
            <person name="Sternberg P.W."/>
            <person name="Jex A.R."/>
            <person name="Gasser R.B."/>
        </authorList>
    </citation>
    <scope>NUCLEOTIDE SEQUENCE [LARGE SCALE GENOMIC DNA]</scope>
    <source>
        <strain evidence="1">PN_DK_2014</strain>
    </source>
</reference>
<sequence>MSICEAVRTNISLRNRTVDRPTNGRLNSSYKHNRKSAIVFELSAMVSTGRMGFCGICQKFSQIMLNALLRKICSHLTPHLIVPPIVRTLFKRADMHTSGRMDDQTNKGIFNTYEIHFLSIGYSCLSQKFATFHGYQLLVMERPEEYLPTHTSPFPFPANLGGL</sequence>
<comment type="caution">
    <text evidence="1">The sequence shown here is derived from an EMBL/GenBank/DDBJ whole genome shotgun (WGS) entry which is preliminary data.</text>
</comment>
<dbReference type="AlphaFoldDB" id="A0A0B2V3Z8"/>